<gene>
    <name evidence="2" type="ORF">KFK09_004908</name>
</gene>
<feature type="compositionally biased region" description="Acidic residues" evidence="1">
    <location>
        <begin position="103"/>
        <end position="113"/>
    </location>
</feature>
<proteinExistence type="predicted"/>
<evidence type="ECO:0000313" key="3">
    <source>
        <dbReference type="Proteomes" id="UP000829196"/>
    </source>
</evidence>
<feature type="region of interest" description="Disordered" evidence="1">
    <location>
        <begin position="1"/>
        <end position="24"/>
    </location>
</feature>
<dbReference type="EMBL" id="JAGYWB010000005">
    <property type="protein sequence ID" value="KAI0522529.1"/>
    <property type="molecule type" value="Genomic_DNA"/>
</dbReference>
<dbReference type="Proteomes" id="UP000829196">
    <property type="component" value="Unassembled WGS sequence"/>
</dbReference>
<comment type="caution">
    <text evidence="2">The sequence shown here is derived from an EMBL/GenBank/DDBJ whole genome shotgun (WGS) entry which is preliminary data.</text>
</comment>
<sequence length="125" mass="14822">MQGKDNIEEEEFLEEDENKQEYLEGEENIDEFLEGNPEEGLEEINNALDMEVVYMVTHIDVNDGANYDDDEDEERWQPPPRQIYRRRRREGSATGRSRHSQEEEVEEVDENPSDTENVTLAEMRR</sequence>
<accession>A0A8T3BZA1</accession>
<name>A0A8T3BZA1_DENNO</name>
<keyword evidence="3" id="KW-1185">Reference proteome</keyword>
<dbReference type="AlphaFoldDB" id="A0A8T3BZA1"/>
<evidence type="ECO:0000313" key="2">
    <source>
        <dbReference type="EMBL" id="KAI0522529.1"/>
    </source>
</evidence>
<organism evidence="2 3">
    <name type="scientific">Dendrobium nobile</name>
    <name type="common">Orchid</name>
    <dbReference type="NCBI Taxonomy" id="94219"/>
    <lineage>
        <taxon>Eukaryota</taxon>
        <taxon>Viridiplantae</taxon>
        <taxon>Streptophyta</taxon>
        <taxon>Embryophyta</taxon>
        <taxon>Tracheophyta</taxon>
        <taxon>Spermatophyta</taxon>
        <taxon>Magnoliopsida</taxon>
        <taxon>Liliopsida</taxon>
        <taxon>Asparagales</taxon>
        <taxon>Orchidaceae</taxon>
        <taxon>Epidendroideae</taxon>
        <taxon>Malaxideae</taxon>
        <taxon>Dendrobiinae</taxon>
        <taxon>Dendrobium</taxon>
    </lineage>
</organism>
<feature type="compositionally biased region" description="Acidic residues" evidence="1">
    <location>
        <begin position="7"/>
        <end position="24"/>
    </location>
</feature>
<reference evidence="2" key="1">
    <citation type="journal article" date="2022" name="Front. Genet.">
        <title>Chromosome-Scale Assembly of the Dendrobium nobile Genome Provides Insights Into the Molecular Mechanism of the Biosynthesis of the Medicinal Active Ingredient of Dendrobium.</title>
        <authorList>
            <person name="Xu Q."/>
            <person name="Niu S.-C."/>
            <person name="Li K.-L."/>
            <person name="Zheng P.-J."/>
            <person name="Zhang X.-J."/>
            <person name="Jia Y."/>
            <person name="Liu Y."/>
            <person name="Niu Y.-X."/>
            <person name="Yu L.-H."/>
            <person name="Chen D.-F."/>
            <person name="Zhang G.-Q."/>
        </authorList>
    </citation>
    <scope>NUCLEOTIDE SEQUENCE</scope>
    <source>
        <tissue evidence="2">Leaf</tissue>
    </source>
</reference>
<evidence type="ECO:0000256" key="1">
    <source>
        <dbReference type="SAM" id="MobiDB-lite"/>
    </source>
</evidence>
<protein>
    <submittedName>
        <fullName evidence="2">Uncharacterized protein</fullName>
    </submittedName>
</protein>
<feature type="region of interest" description="Disordered" evidence="1">
    <location>
        <begin position="62"/>
        <end position="125"/>
    </location>
</feature>